<evidence type="ECO:0000313" key="5">
    <source>
        <dbReference type="EMBL" id="CCI11236.1"/>
    </source>
</evidence>
<organism evidence="5 6">
    <name type="scientific">Albugo candida</name>
    <dbReference type="NCBI Taxonomy" id="65357"/>
    <lineage>
        <taxon>Eukaryota</taxon>
        <taxon>Sar</taxon>
        <taxon>Stramenopiles</taxon>
        <taxon>Oomycota</taxon>
        <taxon>Peronosporomycetes</taxon>
        <taxon>Albuginales</taxon>
        <taxon>Albuginaceae</taxon>
        <taxon>Albugo</taxon>
    </lineage>
</organism>
<proteinExistence type="inferred from homology"/>
<dbReference type="InterPro" id="IPR016024">
    <property type="entry name" value="ARM-type_fold"/>
</dbReference>
<keyword evidence="3" id="KW-0653">Protein transport</keyword>
<dbReference type="InParanoid" id="A0A024FW22"/>
<dbReference type="Proteomes" id="UP000053237">
    <property type="component" value="Unassembled WGS sequence"/>
</dbReference>
<dbReference type="InterPro" id="IPR000225">
    <property type="entry name" value="Armadillo"/>
</dbReference>
<sequence>MPLGLYRIFVGENPQPEFSLVAPALPTLGQLLYTQDEEVLTDACWALSYLSDGSNEKIQAVVEAGICRRMVELLMYPSSLTMSRLRYGFPNRVDRIVTHSFGQININFSALRCLRALLENPRRAIRNKHAGHFRISSSDPGRREEHCISCFDPTLTYSRYSKRSSLGCIECNFRRHRWQIMHLVTFGRVLFQSVDGSCAGYAPRYTLRRCEMEIWLGILQFQIFSSQIISSRRWKLEKQLPTSTLKYQFMKGALLDIKGRDQQTIETHLINENNAINKSHVQEIESVSSCHHSFTRHHRTVQQRPSTPDYASQVAEAENELDVFFRVASKYKQRKQKSPDVLQKELIRKKENRHQREIEEGARRKLEDLARDRHDRMFSFVTKVHQSTADDYLDNIVEPAVEELSRRDLVIQSIAMTNVIEPILSKAEEKNSEDLIVKDLVSSLLFPTVQNRHSKRQAESEMRKYTVATQSVVVESLQAMGI</sequence>
<dbReference type="InterPro" id="IPR011989">
    <property type="entry name" value="ARM-like"/>
</dbReference>
<protein>
    <recommendedName>
        <fullName evidence="7">IBB domain-containing protein</fullName>
    </recommendedName>
</protein>
<dbReference type="SMART" id="SM00185">
    <property type="entry name" value="ARM"/>
    <property type="match status" value="2"/>
</dbReference>
<evidence type="ECO:0008006" key="7">
    <source>
        <dbReference type="Google" id="ProtNLM"/>
    </source>
</evidence>
<dbReference type="SUPFAM" id="SSF48371">
    <property type="entry name" value="ARM repeat"/>
    <property type="match status" value="1"/>
</dbReference>
<dbReference type="PANTHER" id="PTHR23316">
    <property type="entry name" value="IMPORTIN ALPHA"/>
    <property type="match status" value="1"/>
</dbReference>
<accession>A0A024FW22</accession>
<evidence type="ECO:0000256" key="4">
    <source>
        <dbReference type="PROSITE-ProRule" id="PRU00259"/>
    </source>
</evidence>
<evidence type="ECO:0000256" key="2">
    <source>
        <dbReference type="ARBA" id="ARBA00022448"/>
    </source>
</evidence>
<dbReference type="AlphaFoldDB" id="A0A024FW22"/>
<dbReference type="EMBL" id="CAIX01000876">
    <property type="protein sequence ID" value="CCI11236.1"/>
    <property type="molecule type" value="Genomic_DNA"/>
</dbReference>
<feature type="repeat" description="ARM" evidence="4">
    <location>
        <begin position="23"/>
        <end position="65"/>
    </location>
</feature>
<comment type="similarity">
    <text evidence="1">Belongs to the importin alpha family.</text>
</comment>
<keyword evidence="6" id="KW-1185">Reference proteome</keyword>
<evidence type="ECO:0000256" key="3">
    <source>
        <dbReference type="ARBA" id="ARBA00022927"/>
    </source>
</evidence>
<dbReference type="GO" id="GO:0015031">
    <property type="term" value="P:protein transport"/>
    <property type="evidence" value="ECO:0007669"/>
    <property type="project" value="UniProtKB-KW"/>
</dbReference>
<name>A0A024FW22_9STRA</name>
<keyword evidence="2" id="KW-0813">Transport</keyword>
<dbReference type="OrthoDB" id="567787at2759"/>
<evidence type="ECO:0000313" key="6">
    <source>
        <dbReference type="Proteomes" id="UP000053237"/>
    </source>
</evidence>
<dbReference type="Gene3D" id="1.25.10.10">
    <property type="entry name" value="Leucine-rich Repeat Variant"/>
    <property type="match status" value="1"/>
</dbReference>
<dbReference type="Pfam" id="PF00514">
    <property type="entry name" value="Arm"/>
    <property type="match status" value="1"/>
</dbReference>
<reference evidence="5 6" key="1">
    <citation type="submission" date="2012-05" db="EMBL/GenBank/DDBJ databases">
        <title>Recombination and specialization in a pathogen metapopulation.</title>
        <authorList>
            <person name="Gardiner A."/>
            <person name="Kemen E."/>
            <person name="Schultz-Larsen T."/>
            <person name="MacLean D."/>
            <person name="Van Oosterhout C."/>
            <person name="Jones J.D.G."/>
        </authorList>
    </citation>
    <scope>NUCLEOTIDE SEQUENCE [LARGE SCALE GENOMIC DNA]</scope>
    <source>
        <strain evidence="5 6">Ac Nc2</strain>
    </source>
</reference>
<gene>
    <name evidence="5" type="ORF">BN9_126140</name>
</gene>
<evidence type="ECO:0000256" key="1">
    <source>
        <dbReference type="ARBA" id="ARBA00010394"/>
    </source>
</evidence>
<dbReference type="STRING" id="65357.A0A024FW22"/>
<dbReference type="PROSITE" id="PS50176">
    <property type="entry name" value="ARM_REPEAT"/>
    <property type="match status" value="1"/>
</dbReference>
<comment type="caution">
    <text evidence="5">The sequence shown here is derived from an EMBL/GenBank/DDBJ whole genome shotgun (WGS) entry which is preliminary data.</text>
</comment>